<dbReference type="PROSITE" id="PS01090">
    <property type="entry name" value="TATD_2"/>
    <property type="match status" value="1"/>
</dbReference>
<dbReference type="GO" id="GO:0004536">
    <property type="term" value="F:DNA nuclease activity"/>
    <property type="evidence" value="ECO:0007669"/>
    <property type="project" value="InterPro"/>
</dbReference>
<proteinExistence type="predicted"/>
<evidence type="ECO:0000313" key="5">
    <source>
        <dbReference type="Proteomes" id="UP000190814"/>
    </source>
</evidence>
<feature type="binding site" evidence="3">
    <location>
        <position position="6"/>
    </location>
    <ligand>
        <name>a divalent metal cation</name>
        <dbReference type="ChEBI" id="CHEBI:60240"/>
        <label>1</label>
    </ligand>
</feature>
<accession>A0A1T4VRF6</accession>
<dbReference type="Proteomes" id="UP000190814">
    <property type="component" value="Unassembled WGS sequence"/>
</dbReference>
<evidence type="ECO:0000256" key="1">
    <source>
        <dbReference type="ARBA" id="ARBA00022723"/>
    </source>
</evidence>
<dbReference type="InterPro" id="IPR001130">
    <property type="entry name" value="TatD-like"/>
</dbReference>
<sequence length="261" mass="29855">MIFDTHAHYDDKAFAEDRSKLLLSMKENNVDKIVDVGADMVSTKEAVELAYNYDFIYAAVGVHPSEVEEMSEHDIETLRKYIIDDSAREDKKIVAIGEIGLDYHWEEPSRTLQKEWFAKQLELAQELEMPIIIHSRDAAEDTYEILKVYAEHGLKGVMHCYSYSVEMAKKYVDMGLYIGIGGVLTFKNAKKLKEVAAEIPLEKIVLETDCPYMAPEPHRGKRNDSTYIKYVVKALAEIKGISEEEVERVTFENACKLYGIK</sequence>
<dbReference type="OrthoDB" id="9810005at2"/>
<feature type="binding site" evidence="3">
    <location>
        <position position="159"/>
    </location>
    <ligand>
        <name>a divalent metal cation</name>
        <dbReference type="ChEBI" id="CHEBI:60240"/>
        <label>2</label>
    </ligand>
</feature>
<name>A0A1T4VRF6_9FIRM</name>
<dbReference type="RefSeq" id="WP_078766358.1">
    <property type="nucleotide sequence ID" value="NZ_FUXZ01000008.1"/>
</dbReference>
<dbReference type="CDD" id="cd01310">
    <property type="entry name" value="TatD_DNAse"/>
    <property type="match status" value="1"/>
</dbReference>
<dbReference type="InterPro" id="IPR018228">
    <property type="entry name" value="DNase_TatD-rel_CS"/>
</dbReference>
<dbReference type="PIRSF" id="PIRSF005902">
    <property type="entry name" value="DNase_TatD"/>
    <property type="match status" value="1"/>
</dbReference>
<feature type="binding site" evidence="3">
    <location>
        <position position="134"/>
    </location>
    <ligand>
        <name>a divalent metal cation</name>
        <dbReference type="ChEBI" id="CHEBI:60240"/>
        <label>2</label>
    </ligand>
</feature>
<dbReference type="InterPro" id="IPR032466">
    <property type="entry name" value="Metal_Hydrolase"/>
</dbReference>
<keyword evidence="2" id="KW-0378">Hydrolase</keyword>
<dbReference type="PANTHER" id="PTHR46124">
    <property type="entry name" value="D-AMINOACYL-TRNA DEACYLASE"/>
    <property type="match status" value="1"/>
</dbReference>
<gene>
    <name evidence="4" type="ORF">SAMN02745111_01487</name>
</gene>
<dbReference type="STRING" id="39495.SAMN02745111_01487"/>
<evidence type="ECO:0000256" key="3">
    <source>
        <dbReference type="PIRSR" id="PIRSR005902-1"/>
    </source>
</evidence>
<dbReference type="PANTHER" id="PTHR46124:SF2">
    <property type="entry name" value="D-AMINOACYL-TRNA DEACYLASE"/>
    <property type="match status" value="1"/>
</dbReference>
<evidence type="ECO:0000256" key="2">
    <source>
        <dbReference type="ARBA" id="ARBA00022801"/>
    </source>
</evidence>
<dbReference type="GO" id="GO:0016788">
    <property type="term" value="F:hydrolase activity, acting on ester bonds"/>
    <property type="evidence" value="ECO:0007669"/>
    <property type="project" value="InterPro"/>
</dbReference>
<dbReference type="EMBL" id="FUXZ01000008">
    <property type="protein sequence ID" value="SKA67563.1"/>
    <property type="molecule type" value="Genomic_DNA"/>
</dbReference>
<dbReference type="Gene3D" id="3.20.20.140">
    <property type="entry name" value="Metal-dependent hydrolases"/>
    <property type="match status" value="1"/>
</dbReference>
<dbReference type="SUPFAM" id="SSF51556">
    <property type="entry name" value="Metallo-dependent hydrolases"/>
    <property type="match status" value="1"/>
</dbReference>
<keyword evidence="1 3" id="KW-0479">Metal-binding</keyword>
<feature type="binding site" evidence="3">
    <location>
        <position position="209"/>
    </location>
    <ligand>
        <name>a divalent metal cation</name>
        <dbReference type="ChEBI" id="CHEBI:60240"/>
        <label>1</label>
    </ligand>
</feature>
<dbReference type="FunFam" id="3.20.20.140:FF:000005">
    <property type="entry name" value="TatD family hydrolase"/>
    <property type="match status" value="1"/>
</dbReference>
<dbReference type="PROSITE" id="PS01091">
    <property type="entry name" value="TATD_3"/>
    <property type="match status" value="1"/>
</dbReference>
<keyword evidence="5" id="KW-1185">Reference proteome</keyword>
<evidence type="ECO:0000313" key="4">
    <source>
        <dbReference type="EMBL" id="SKA67563.1"/>
    </source>
</evidence>
<feature type="binding site" evidence="3">
    <location>
        <position position="8"/>
    </location>
    <ligand>
        <name>a divalent metal cation</name>
        <dbReference type="ChEBI" id="CHEBI:60240"/>
        <label>1</label>
    </ligand>
</feature>
<dbReference type="InterPro" id="IPR015991">
    <property type="entry name" value="TatD/YcfH-like"/>
</dbReference>
<protein>
    <submittedName>
        <fullName evidence="4">TatD DNase family protein</fullName>
    </submittedName>
</protein>
<dbReference type="GO" id="GO:0046872">
    <property type="term" value="F:metal ion binding"/>
    <property type="evidence" value="ECO:0007669"/>
    <property type="project" value="UniProtKB-KW"/>
</dbReference>
<organism evidence="4 5">
    <name type="scientific">Eubacterium uniforme</name>
    <dbReference type="NCBI Taxonomy" id="39495"/>
    <lineage>
        <taxon>Bacteria</taxon>
        <taxon>Bacillati</taxon>
        <taxon>Bacillota</taxon>
        <taxon>Clostridia</taxon>
        <taxon>Eubacteriales</taxon>
        <taxon>Eubacteriaceae</taxon>
        <taxon>Eubacterium</taxon>
    </lineage>
</organism>
<dbReference type="AlphaFoldDB" id="A0A1T4VRF6"/>
<dbReference type="NCBIfam" id="TIGR00010">
    <property type="entry name" value="YchF/TatD family DNA exonuclease"/>
    <property type="match status" value="1"/>
</dbReference>
<reference evidence="4 5" key="1">
    <citation type="submission" date="2017-02" db="EMBL/GenBank/DDBJ databases">
        <authorList>
            <person name="Peterson S.W."/>
        </authorList>
    </citation>
    <scope>NUCLEOTIDE SEQUENCE [LARGE SCALE GENOMIC DNA]</scope>
    <source>
        <strain evidence="4 5">ATCC 35992</strain>
    </source>
</reference>
<feature type="binding site" evidence="3">
    <location>
        <position position="98"/>
    </location>
    <ligand>
        <name>a divalent metal cation</name>
        <dbReference type="ChEBI" id="CHEBI:60240"/>
        <label>1</label>
    </ligand>
</feature>
<dbReference type="Pfam" id="PF01026">
    <property type="entry name" value="TatD_DNase"/>
    <property type="match status" value="1"/>
</dbReference>